<protein>
    <submittedName>
        <fullName evidence="2">Uncharacterized conserved protein YgiB, involved in bioifilm formation, UPF0441/DUF1190 family</fullName>
    </submittedName>
</protein>
<keyword evidence="1" id="KW-0732">Signal</keyword>
<dbReference type="InterPro" id="IPR009576">
    <property type="entry name" value="Biofilm_formation_YgiB"/>
</dbReference>
<name>A0A1H4GG89_9RHOB</name>
<reference evidence="2 3" key="1">
    <citation type="submission" date="2016-10" db="EMBL/GenBank/DDBJ databases">
        <authorList>
            <person name="de Groot N.N."/>
        </authorList>
    </citation>
    <scope>NUCLEOTIDE SEQUENCE [LARGE SCALE GENOMIC DNA]</scope>
    <source>
        <strain evidence="2 3">DSM 15345</strain>
    </source>
</reference>
<accession>A0A1H4GG89</accession>
<dbReference type="AlphaFoldDB" id="A0A1H4GG89"/>
<dbReference type="Pfam" id="PF06693">
    <property type="entry name" value="DUF1190"/>
    <property type="match status" value="1"/>
</dbReference>
<feature type="signal peptide" evidence="1">
    <location>
        <begin position="1"/>
        <end position="24"/>
    </location>
</feature>
<gene>
    <name evidence="2" type="ORF">SAMN05444370_1674</name>
</gene>
<dbReference type="PROSITE" id="PS51257">
    <property type="entry name" value="PROKAR_LIPOPROTEIN"/>
    <property type="match status" value="1"/>
</dbReference>
<sequence>MISRKRSRAASALLIGAGAFTLTACEEPRDLTFFENSDQCRRAADMAEFSAADCDAAFRTALAEHATQAPRYESLALCGEQHGAGVCAPPQAAGGVADDPQTQEAGFSYMPFIMGYMMGNMMRSGAADYVGRPLYRDARTGAMHSSGGDRMAFAAPGSKVSGSSAQIRPVTAARPAPPMTRAAVASAGGFGAARTAALRSVGG</sequence>
<organism evidence="2 3">
    <name type="scientific">Rubrimonas cliftonensis</name>
    <dbReference type="NCBI Taxonomy" id="89524"/>
    <lineage>
        <taxon>Bacteria</taxon>
        <taxon>Pseudomonadati</taxon>
        <taxon>Pseudomonadota</taxon>
        <taxon>Alphaproteobacteria</taxon>
        <taxon>Rhodobacterales</taxon>
        <taxon>Paracoccaceae</taxon>
        <taxon>Rubrimonas</taxon>
    </lineage>
</organism>
<proteinExistence type="predicted"/>
<evidence type="ECO:0000313" key="2">
    <source>
        <dbReference type="EMBL" id="SEB08574.1"/>
    </source>
</evidence>
<dbReference type="OrthoDB" id="8160435at2"/>
<keyword evidence="3" id="KW-1185">Reference proteome</keyword>
<evidence type="ECO:0000256" key="1">
    <source>
        <dbReference type="SAM" id="SignalP"/>
    </source>
</evidence>
<feature type="chain" id="PRO_5011650735" evidence="1">
    <location>
        <begin position="25"/>
        <end position="203"/>
    </location>
</feature>
<dbReference type="EMBL" id="FNQM01000067">
    <property type="protein sequence ID" value="SEB08574.1"/>
    <property type="molecule type" value="Genomic_DNA"/>
</dbReference>
<dbReference type="Proteomes" id="UP000198703">
    <property type="component" value="Unassembled WGS sequence"/>
</dbReference>
<dbReference type="RefSeq" id="WP_093257138.1">
    <property type="nucleotide sequence ID" value="NZ_FNQM01000067.1"/>
</dbReference>
<dbReference type="STRING" id="89524.SAMN05444370_1674"/>
<evidence type="ECO:0000313" key="3">
    <source>
        <dbReference type="Proteomes" id="UP000198703"/>
    </source>
</evidence>